<dbReference type="RefSeq" id="WP_084090454.1">
    <property type="nucleotide sequence ID" value="NZ_FWXD01000009.1"/>
</dbReference>
<dbReference type="Proteomes" id="UP000192761">
    <property type="component" value="Unassembled WGS sequence"/>
</dbReference>
<dbReference type="STRING" id="1121001.SAMN02745857_01790"/>
<protein>
    <submittedName>
        <fullName evidence="1">Phage protein U</fullName>
    </submittedName>
</protein>
<name>A0A1W1XJU9_9NEIS</name>
<keyword evidence="2" id="KW-1185">Reference proteome</keyword>
<proteinExistence type="predicted"/>
<sequence>MDFDVLRALYDSSADLTEGEPPAARNSNLLSLGMFVFQLKTLPYQELQRQASWRHPSGARVGARPVAQYLGPDDESITLSGVCLPELTGGVSFIDQLRDMADAGDGYPMIEGSGYVYGTFVIEKIDETRSLFFWDGAARRIEFTISLKRVDDAATPPAADQAQVDAMTARGDALRNGINKRTADAVAAANGAG</sequence>
<accession>A0A1W1XJU9</accession>
<reference evidence="1 2" key="1">
    <citation type="submission" date="2017-04" db="EMBL/GenBank/DDBJ databases">
        <authorList>
            <person name="Afonso C.L."/>
            <person name="Miller P.J."/>
            <person name="Scott M.A."/>
            <person name="Spackman E."/>
            <person name="Goraichik I."/>
            <person name="Dimitrov K.M."/>
            <person name="Suarez D.L."/>
            <person name="Swayne D.E."/>
        </authorList>
    </citation>
    <scope>NUCLEOTIDE SEQUENCE [LARGE SCALE GENOMIC DNA]</scope>
    <source>
        <strain evidence="1 2">DSM 23236</strain>
    </source>
</reference>
<evidence type="ECO:0000313" key="1">
    <source>
        <dbReference type="EMBL" id="SMC24250.1"/>
    </source>
</evidence>
<dbReference type="Pfam" id="PF06995">
    <property type="entry name" value="Phage_P2_GpU"/>
    <property type="match status" value="1"/>
</dbReference>
<evidence type="ECO:0000313" key="2">
    <source>
        <dbReference type="Proteomes" id="UP000192761"/>
    </source>
</evidence>
<gene>
    <name evidence="1" type="ORF">SAMN02745857_01790</name>
</gene>
<organism evidence="1 2">
    <name type="scientific">Andreprevotia lacus DSM 23236</name>
    <dbReference type="NCBI Taxonomy" id="1121001"/>
    <lineage>
        <taxon>Bacteria</taxon>
        <taxon>Pseudomonadati</taxon>
        <taxon>Pseudomonadota</taxon>
        <taxon>Betaproteobacteria</taxon>
        <taxon>Neisseriales</taxon>
        <taxon>Chitinibacteraceae</taxon>
        <taxon>Andreprevotia</taxon>
    </lineage>
</organism>
<dbReference type="OrthoDB" id="1550902at2"/>
<dbReference type="AlphaFoldDB" id="A0A1W1XJU9"/>
<dbReference type="EMBL" id="FWXD01000009">
    <property type="protein sequence ID" value="SMC24250.1"/>
    <property type="molecule type" value="Genomic_DNA"/>
</dbReference>
<dbReference type="InterPro" id="IPR009734">
    <property type="entry name" value="Myoviridae_GpU"/>
</dbReference>